<dbReference type="Gene3D" id="3.40.50.300">
    <property type="entry name" value="P-loop containing nucleotide triphosphate hydrolases"/>
    <property type="match status" value="1"/>
</dbReference>
<keyword evidence="5 7" id="KW-1133">Transmembrane helix</keyword>
<feature type="domain" description="ABC transmembrane type-1" evidence="9">
    <location>
        <begin position="19"/>
        <end position="300"/>
    </location>
</feature>
<proteinExistence type="predicted"/>
<evidence type="ECO:0000256" key="4">
    <source>
        <dbReference type="ARBA" id="ARBA00022840"/>
    </source>
</evidence>
<feature type="transmembrane region" description="Helical" evidence="7">
    <location>
        <begin position="161"/>
        <end position="178"/>
    </location>
</feature>
<dbReference type="SUPFAM" id="SSF90123">
    <property type="entry name" value="ABC transporter transmembrane region"/>
    <property type="match status" value="1"/>
</dbReference>
<evidence type="ECO:0000259" key="8">
    <source>
        <dbReference type="PROSITE" id="PS50893"/>
    </source>
</evidence>
<keyword evidence="2 7" id="KW-0812">Transmembrane</keyword>
<protein>
    <submittedName>
        <fullName evidence="10">ABC transporter ATP-binding protein</fullName>
    </submittedName>
</protein>
<dbReference type="InterPro" id="IPR017871">
    <property type="entry name" value="ABC_transporter-like_CS"/>
</dbReference>
<feature type="domain" description="ABC transporter" evidence="8">
    <location>
        <begin position="337"/>
        <end position="561"/>
    </location>
</feature>
<dbReference type="PROSITE" id="PS00211">
    <property type="entry name" value="ABC_TRANSPORTER_1"/>
    <property type="match status" value="1"/>
</dbReference>
<dbReference type="GO" id="GO:0005524">
    <property type="term" value="F:ATP binding"/>
    <property type="evidence" value="ECO:0007669"/>
    <property type="project" value="UniProtKB-KW"/>
</dbReference>
<evidence type="ECO:0000256" key="7">
    <source>
        <dbReference type="SAM" id="Phobius"/>
    </source>
</evidence>
<keyword evidence="3" id="KW-0547">Nucleotide-binding</keyword>
<evidence type="ECO:0000256" key="6">
    <source>
        <dbReference type="ARBA" id="ARBA00023136"/>
    </source>
</evidence>
<evidence type="ECO:0000256" key="3">
    <source>
        <dbReference type="ARBA" id="ARBA00022741"/>
    </source>
</evidence>
<feature type="transmembrane region" description="Helical" evidence="7">
    <location>
        <begin position="56"/>
        <end position="78"/>
    </location>
</feature>
<keyword evidence="6 7" id="KW-0472">Membrane</keyword>
<dbReference type="GO" id="GO:0034040">
    <property type="term" value="F:ATPase-coupled lipid transmembrane transporter activity"/>
    <property type="evidence" value="ECO:0007669"/>
    <property type="project" value="TreeGrafter"/>
</dbReference>
<evidence type="ECO:0000313" key="11">
    <source>
        <dbReference type="Proteomes" id="UP000810252"/>
    </source>
</evidence>
<dbReference type="SMART" id="SM00382">
    <property type="entry name" value="AAA"/>
    <property type="match status" value="1"/>
</dbReference>
<comment type="subcellular location">
    <subcellularLocation>
        <location evidence="1">Cell membrane</location>
        <topology evidence="1">Multi-pass membrane protein</topology>
    </subcellularLocation>
</comment>
<evidence type="ECO:0000256" key="5">
    <source>
        <dbReference type="ARBA" id="ARBA00022989"/>
    </source>
</evidence>
<dbReference type="InterPro" id="IPR011527">
    <property type="entry name" value="ABC1_TM_dom"/>
</dbReference>
<dbReference type="GO" id="GO:0016887">
    <property type="term" value="F:ATP hydrolysis activity"/>
    <property type="evidence" value="ECO:0007669"/>
    <property type="project" value="InterPro"/>
</dbReference>
<dbReference type="Gene3D" id="1.20.1560.10">
    <property type="entry name" value="ABC transporter type 1, transmembrane domain"/>
    <property type="match status" value="1"/>
</dbReference>
<dbReference type="InterPro" id="IPR003439">
    <property type="entry name" value="ABC_transporter-like_ATP-bd"/>
</dbReference>
<evidence type="ECO:0000313" key="10">
    <source>
        <dbReference type="EMBL" id="MBO8449185.1"/>
    </source>
</evidence>
<sequence>MRFKEIYALIPDSFRKRGVLVSVSLFFRALLDFAGVVVFIPVLARVLEKEGSVESVLPAAGAAMAFIMLKSWLSVLLAKYRSRYVFSLYTALADSVIRKFLSRGLLFIRQSNSVDLANKVNAVTMTFTSGILLSFLNAMSSLLLLLIILAALFIYEPLPTLALLLVIGPFMFFYSFYVRNSMKKLGVEENRARRGQARKVLEMFRGYPEYCINGAAERQLSSFLSALEKVGDVRLKTESYSAASSGFMEITMMLSIVILMMLSMSGPWGMSMTFGIFALSAMKILPSVRSIVASWQAMQSSSYSIDILKDILMEPGAMDRRHSSTDRQEKITFSRDISLRGVSFRYGGPDSYIFRDMDLTIGKGEYVGIKGRSGAGKTTLFNLLMGFYTPEEGGLYVDDTRIGPENIGAWHSLLGYVPQDVFLVDGTFVENVAFGEDASAADRARIEHIFRRTGLWDWVSGLPEGMDTRLAEAGNSISGGQRQRIGIARALYKGASVLFFDEATSSVDLESETQINSFISELSADDTSLTVVVIAHRQETLGSCRRIIDLDRLVAKHENRR</sequence>
<dbReference type="PROSITE" id="PS50929">
    <property type="entry name" value="ABC_TM1F"/>
    <property type="match status" value="1"/>
</dbReference>
<dbReference type="InterPro" id="IPR039421">
    <property type="entry name" value="Type_1_exporter"/>
</dbReference>
<dbReference type="EMBL" id="JADIMQ010000112">
    <property type="protein sequence ID" value="MBO8449185.1"/>
    <property type="molecule type" value="Genomic_DNA"/>
</dbReference>
<evidence type="ECO:0000259" key="9">
    <source>
        <dbReference type="PROSITE" id="PS50929"/>
    </source>
</evidence>
<dbReference type="AlphaFoldDB" id="A0A9D9ELK6"/>
<reference evidence="10" key="2">
    <citation type="journal article" date="2021" name="PeerJ">
        <title>Extensive microbial diversity within the chicken gut microbiome revealed by metagenomics and culture.</title>
        <authorList>
            <person name="Gilroy R."/>
            <person name="Ravi A."/>
            <person name="Getino M."/>
            <person name="Pursley I."/>
            <person name="Horton D.L."/>
            <person name="Alikhan N.F."/>
            <person name="Baker D."/>
            <person name="Gharbi K."/>
            <person name="Hall N."/>
            <person name="Watson M."/>
            <person name="Adriaenssens E.M."/>
            <person name="Foster-Nyarko E."/>
            <person name="Jarju S."/>
            <person name="Secka A."/>
            <person name="Antonio M."/>
            <person name="Oren A."/>
            <person name="Chaudhuri R.R."/>
            <person name="La Ragione R."/>
            <person name="Hildebrand F."/>
            <person name="Pallen M.J."/>
        </authorList>
    </citation>
    <scope>NUCLEOTIDE SEQUENCE</scope>
    <source>
        <strain evidence="10">20514</strain>
    </source>
</reference>
<feature type="transmembrane region" description="Helical" evidence="7">
    <location>
        <begin position="131"/>
        <end position="155"/>
    </location>
</feature>
<feature type="transmembrane region" description="Helical" evidence="7">
    <location>
        <begin position="20"/>
        <end position="44"/>
    </location>
</feature>
<dbReference type="PANTHER" id="PTHR24221">
    <property type="entry name" value="ATP-BINDING CASSETTE SUB-FAMILY B"/>
    <property type="match status" value="1"/>
</dbReference>
<name>A0A9D9ELK6_9BACT</name>
<dbReference type="GO" id="GO:0005886">
    <property type="term" value="C:plasma membrane"/>
    <property type="evidence" value="ECO:0007669"/>
    <property type="project" value="UniProtKB-SubCell"/>
</dbReference>
<evidence type="ECO:0000256" key="2">
    <source>
        <dbReference type="ARBA" id="ARBA00022692"/>
    </source>
</evidence>
<dbReference type="InterPro" id="IPR027417">
    <property type="entry name" value="P-loop_NTPase"/>
</dbReference>
<dbReference type="PANTHER" id="PTHR24221:SF654">
    <property type="entry name" value="ATP-BINDING CASSETTE SUB-FAMILY B MEMBER 6"/>
    <property type="match status" value="1"/>
</dbReference>
<dbReference type="SUPFAM" id="SSF52540">
    <property type="entry name" value="P-loop containing nucleoside triphosphate hydrolases"/>
    <property type="match status" value="1"/>
</dbReference>
<accession>A0A9D9ELK6</accession>
<dbReference type="InterPro" id="IPR036640">
    <property type="entry name" value="ABC1_TM_sf"/>
</dbReference>
<comment type="caution">
    <text evidence="10">The sequence shown here is derived from an EMBL/GenBank/DDBJ whole genome shotgun (WGS) entry which is preliminary data.</text>
</comment>
<organism evidence="10 11">
    <name type="scientific">Candidatus Cryptobacteroides merdigallinarum</name>
    <dbReference type="NCBI Taxonomy" id="2840770"/>
    <lineage>
        <taxon>Bacteria</taxon>
        <taxon>Pseudomonadati</taxon>
        <taxon>Bacteroidota</taxon>
        <taxon>Bacteroidia</taxon>
        <taxon>Bacteroidales</taxon>
        <taxon>Candidatus Cryptobacteroides</taxon>
    </lineage>
</organism>
<dbReference type="InterPro" id="IPR003593">
    <property type="entry name" value="AAA+_ATPase"/>
</dbReference>
<gene>
    <name evidence="10" type="ORF">IAC29_07940</name>
</gene>
<keyword evidence="4 10" id="KW-0067">ATP-binding</keyword>
<dbReference type="GO" id="GO:0140359">
    <property type="term" value="F:ABC-type transporter activity"/>
    <property type="evidence" value="ECO:0007669"/>
    <property type="project" value="InterPro"/>
</dbReference>
<evidence type="ECO:0000256" key="1">
    <source>
        <dbReference type="ARBA" id="ARBA00004651"/>
    </source>
</evidence>
<dbReference type="PROSITE" id="PS50893">
    <property type="entry name" value="ABC_TRANSPORTER_2"/>
    <property type="match status" value="1"/>
</dbReference>
<reference evidence="10" key="1">
    <citation type="submission" date="2020-10" db="EMBL/GenBank/DDBJ databases">
        <authorList>
            <person name="Gilroy R."/>
        </authorList>
    </citation>
    <scope>NUCLEOTIDE SEQUENCE</scope>
    <source>
        <strain evidence="10">20514</strain>
    </source>
</reference>
<dbReference type="Pfam" id="PF00005">
    <property type="entry name" value="ABC_tran"/>
    <property type="match status" value="1"/>
</dbReference>
<dbReference type="Proteomes" id="UP000810252">
    <property type="component" value="Unassembled WGS sequence"/>
</dbReference>